<sequence>MSSAPPRPAPPGSPWRHALEGALSVATAVVAMAAAAWAALAALGAGAIAPVSRLVPMMVSTAVGGGVTLESAPSAWSADGGGQGGGLGGLLGGLGGGGGSILGLSGAVAVTPLMLTFLGTAVLGVGFFRPLRRRQRPAAALLWARCGGALVTAAVVFPVLAAVAQGTARLPESVTERFGRGTASGAFSRFTRGGEGGGVTKALSSVVFETDAAATAFLGVLWVGAVLALGCLAARRTTLPRPLALGRPRLKWNPVTSTLTGLAAVLCLSALAVALLAGAAALTGREQAARAAGLLLLIGPNLIGVLFTAGLGTSWEAGVHRIQPDGGGMLGMLGGGAQDGTQGTDRSVDLGGWSGAGVPLWVLGLLLTLLLLVAAGYAAASRTPARTPREESESPLDRHAETALRMGIAVGAVTLVFPLLARGSLRIGISLMGNEMGGVTAGLDATAGLSALTGFVLAALGGYGGSRLQSRRARRRGPAAGQPGTAPRRPAGARSTPSRVTSDSAS</sequence>
<organism evidence="3 4">
    <name type="scientific">Streptomyces flaveolus</name>
    <dbReference type="NCBI Taxonomy" id="67297"/>
    <lineage>
        <taxon>Bacteria</taxon>
        <taxon>Bacillati</taxon>
        <taxon>Actinomycetota</taxon>
        <taxon>Actinomycetes</taxon>
        <taxon>Kitasatosporales</taxon>
        <taxon>Streptomycetaceae</taxon>
        <taxon>Streptomyces</taxon>
    </lineage>
</organism>
<keyword evidence="2" id="KW-1133">Transmembrane helix</keyword>
<reference evidence="3 4" key="1">
    <citation type="submission" date="2024-06" db="EMBL/GenBank/DDBJ databases">
        <title>The Natural Products Discovery Center: Release of the First 8490 Sequenced Strains for Exploring Actinobacteria Biosynthetic Diversity.</title>
        <authorList>
            <person name="Kalkreuter E."/>
            <person name="Kautsar S.A."/>
            <person name="Yang D."/>
            <person name="Bader C.D."/>
            <person name="Teijaro C.N."/>
            <person name="Fluegel L."/>
            <person name="Davis C.M."/>
            <person name="Simpson J.R."/>
            <person name="Lauterbach L."/>
            <person name="Steele A.D."/>
            <person name="Gui C."/>
            <person name="Meng S."/>
            <person name="Li G."/>
            <person name="Viehrig K."/>
            <person name="Ye F."/>
            <person name="Su P."/>
            <person name="Kiefer A.F."/>
            <person name="Nichols A."/>
            <person name="Cepeda A.J."/>
            <person name="Yan W."/>
            <person name="Fan B."/>
            <person name="Jiang Y."/>
            <person name="Adhikari A."/>
            <person name="Zheng C.-J."/>
            <person name="Schuster L."/>
            <person name="Cowan T.M."/>
            <person name="Smanski M.J."/>
            <person name="Chevrette M.G."/>
            <person name="De Carvalho L.P.S."/>
            <person name="Shen B."/>
        </authorList>
    </citation>
    <scope>NUCLEOTIDE SEQUENCE [LARGE SCALE GENOMIC DNA]</scope>
    <source>
        <strain evidence="3 4">NPDC020594</strain>
    </source>
</reference>
<feature type="region of interest" description="Disordered" evidence="1">
    <location>
        <begin position="468"/>
        <end position="506"/>
    </location>
</feature>
<accession>A0ABV3A2U0</accession>
<evidence type="ECO:0000313" key="3">
    <source>
        <dbReference type="EMBL" id="MEU5706239.1"/>
    </source>
</evidence>
<dbReference type="EMBL" id="JBFAEG010000003">
    <property type="protein sequence ID" value="MEU5706239.1"/>
    <property type="molecule type" value="Genomic_DNA"/>
</dbReference>
<keyword evidence="2" id="KW-0472">Membrane</keyword>
<proteinExistence type="predicted"/>
<feature type="transmembrane region" description="Helical" evidence="2">
    <location>
        <begin position="212"/>
        <end position="234"/>
    </location>
</feature>
<keyword evidence="4" id="KW-1185">Reference proteome</keyword>
<feature type="transmembrane region" description="Helical" evidence="2">
    <location>
        <begin position="360"/>
        <end position="381"/>
    </location>
</feature>
<feature type="transmembrane region" description="Helical" evidence="2">
    <location>
        <begin position="101"/>
        <end position="128"/>
    </location>
</feature>
<feature type="transmembrane region" description="Helical" evidence="2">
    <location>
        <begin position="255"/>
        <end position="282"/>
    </location>
</feature>
<feature type="compositionally biased region" description="Low complexity" evidence="1">
    <location>
        <begin position="478"/>
        <end position="499"/>
    </location>
</feature>
<feature type="transmembrane region" description="Helical" evidence="2">
    <location>
        <begin position="140"/>
        <end position="164"/>
    </location>
</feature>
<dbReference type="RefSeq" id="WP_053212413.1">
    <property type="nucleotide sequence ID" value="NZ_JBFAEG010000003.1"/>
</dbReference>
<gene>
    <name evidence="3" type="ORF">AB0H04_05020</name>
</gene>
<evidence type="ECO:0000256" key="1">
    <source>
        <dbReference type="SAM" id="MobiDB-lite"/>
    </source>
</evidence>
<evidence type="ECO:0000256" key="2">
    <source>
        <dbReference type="SAM" id="Phobius"/>
    </source>
</evidence>
<protein>
    <submittedName>
        <fullName evidence="3">Streptophobe family protein</fullName>
    </submittedName>
</protein>
<feature type="transmembrane region" description="Helical" evidence="2">
    <location>
        <begin position="441"/>
        <end position="466"/>
    </location>
</feature>
<dbReference type="InterPro" id="IPR047724">
    <property type="entry name" value="Streptophobe"/>
</dbReference>
<keyword evidence="2" id="KW-0812">Transmembrane</keyword>
<feature type="transmembrane region" description="Helical" evidence="2">
    <location>
        <begin position="21"/>
        <end position="49"/>
    </location>
</feature>
<feature type="transmembrane region" description="Helical" evidence="2">
    <location>
        <begin position="402"/>
        <end position="421"/>
    </location>
</feature>
<evidence type="ECO:0000313" key="4">
    <source>
        <dbReference type="Proteomes" id="UP001551011"/>
    </source>
</evidence>
<dbReference type="Proteomes" id="UP001551011">
    <property type="component" value="Unassembled WGS sequence"/>
</dbReference>
<name>A0ABV3A2U0_9ACTN</name>
<comment type="caution">
    <text evidence="3">The sequence shown here is derived from an EMBL/GenBank/DDBJ whole genome shotgun (WGS) entry which is preliminary data.</text>
</comment>
<dbReference type="NCBIfam" id="NF038391">
    <property type="entry name" value="streptophobe"/>
    <property type="match status" value="1"/>
</dbReference>